<protein>
    <recommendedName>
        <fullName evidence="1">RNase H type-1 domain-containing protein</fullName>
    </recommendedName>
</protein>
<comment type="caution">
    <text evidence="2">The sequence shown here is derived from an EMBL/GenBank/DDBJ whole genome shotgun (WGS) entry which is preliminary data.</text>
</comment>
<dbReference type="InterPro" id="IPR002156">
    <property type="entry name" value="RNaseH_domain"/>
</dbReference>
<evidence type="ECO:0000259" key="1">
    <source>
        <dbReference type="Pfam" id="PF13456"/>
    </source>
</evidence>
<dbReference type="GO" id="GO:0003676">
    <property type="term" value="F:nucleic acid binding"/>
    <property type="evidence" value="ECO:0007669"/>
    <property type="project" value="InterPro"/>
</dbReference>
<dbReference type="EMBL" id="JANJYJ010000330">
    <property type="protein sequence ID" value="KAK3177527.1"/>
    <property type="molecule type" value="Genomic_DNA"/>
</dbReference>
<dbReference type="InterPro" id="IPR036397">
    <property type="entry name" value="RNaseH_sf"/>
</dbReference>
<accession>A0AAD9ZFI3</accession>
<organism evidence="2 3">
    <name type="scientific">Dipteronia sinensis</name>
    <dbReference type="NCBI Taxonomy" id="43782"/>
    <lineage>
        <taxon>Eukaryota</taxon>
        <taxon>Viridiplantae</taxon>
        <taxon>Streptophyta</taxon>
        <taxon>Embryophyta</taxon>
        <taxon>Tracheophyta</taxon>
        <taxon>Spermatophyta</taxon>
        <taxon>Magnoliopsida</taxon>
        <taxon>eudicotyledons</taxon>
        <taxon>Gunneridae</taxon>
        <taxon>Pentapetalae</taxon>
        <taxon>rosids</taxon>
        <taxon>malvids</taxon>
        <taxon>Sapindales</taxon>
        <taxon>Sapindaceae</taxon>
        <taxon>Hippocastanoideae</taxon>
        <taxon>Acereae</taxon>
        <taxon>Dipteronia</taxon>
    </lineage>
</organism>
<keyword evidence="3" id="KW-1185">Reference proteome</keyword>
<dbReference type="Gene3D" id="3.30.420.10">
    <property type="entry name" value="Ribonuclease H-like superfamily/Ribonuclease H"/>
    <property type="match status" value="1"/>
</dbReference>
<dbReference type="CDD" id="cd06222">
    <property type="entry name" value="RNase_H_like"/>
    <property type="match status" value="1"/>
</dbReference>
<dbReference type="PANTHER" id="PTHR47074">
    <property type="entry name" value="BNAC02G40300D PROTEIN"/>
    <property type="match status" value="1"/>
</dbReference>
<sequence length="355" mass="40322">MGHGLMDTTVNNLLSPSGSWNLQLLKQNFLDCDRSGTRADTVIWNFEGNEVYSVKSGYLLGSCNEWILTLANLERRGFKVNKSCPLCRREDEPTLHALWDCQKQRYARSDWLPKKVVILRNYANFLEFITDIGTRIDNEALRTFCIIGWRTWFLRNSSIHKDGKPNYSDVVWWSRNFVIECHAFSPVKYQGLQRVNKGQPRWKAPTNGFYKINCCVISDMGNYRVGSGVVIHDGSGYVMATCCQFLEAAFDSHVTKIMAIFRGILFSKDCGLNPCVLESDKVVAVERVLNKNFLNVSYGSILSDIGKLKSQSKGLNVSAIPSQANRIAQRLAKLALDTLTNSFWMEDIPFCIRPD</sequence>
<gene>
    <name evidence="2" type="ORF">Dsin_032637</name>
</gene>
<dbReference type="Proteomes" id="UP001281410">
    <property type="component" value="Unassembled WGS sequence"/>
</dbReference>
<dbReference type="InterPro" id="IPR052929">
    <property type="entry name" value="RNase_H-like_EbsB-rel"/>
</dbReference>
<dbReference type="Pfam" id="PF13456">
    <property type="entry name" value="RVT_3"/>
    <property type="match status" value="1"/>
</dbReference>
<dbReference type="GO" id="GO:0004523">
    <property type="term" value="F:RNA-DNA hybrid ribonuclease activity"/>
    <property type="evidence" value="ECO:0007669"/>
    <property type="project" value="InterPro"/>
</dbReference>
<evidence type="ECO:0000313" key="3">
    <source>
        <dbReference type="Proteomes" id="UP001281410"/>
    </source>
</evidence>
<evidence type="ECO:0000313" key="2">
    <source>
        <dbReference type="EMBL" id="KAK3177527.1"/>
    </source>
</evidence>
<reference evidence="2" key="1">
    <citation type="journal article" date="2023" name="Plant J.">
        <title>Genome sequences and population genomics provide insights into the demographic history, inbreeding, and mutation load of two 'living fossil' tree species of Dipteronia.</title>
        <authorList>
            <person name="Feng Y."/>
            <person name="Comes H.P."/>
            <person name="Chen J."/>
            <person name="Zhu S."/>
            <person name="Lu R."/>
            <person name="Zhang X."/>
            <person name="Li P."/>
            <person name="Qiu J."/>
            <person name="Olsen K.M."/>
            <person name="Qiu Y."/>
        </authorList>
    </citation>
    <scope>NUCLEOTIDE SEQUENCE</scope>
    <source>
        <strain evidence="2">NBL</strain>
    </source>
</reference>
<dbReference type="InterPro" id="IPR044730">
    <property type="entry name" value="RNase_H-like_dom_plant"/>
</dbReference>
<dbReference type="AlphaFoldDB" id="A0AAD9ZFI3"/>
<feature type="domain" description="RNase H type-1" evidence="1">
    <location>
        <begin position="226"/>
        <end position="335"/>
    </location>
</feature>
<proteinExistence type="predicted"/>
<dbReference type="PANTHER" id="PTHR47074:SF75">
    <property type="entry name" value="RNASE H TYPE-1 DOMAIN-CONTAINING PROTEIN"/>
    <property type="match status" value="1"/>
</dbReference>
<name>A0AAD9ZFI3_9ROSI</name>